<feature type="region of interest" description="Disordered" evidence="1">
    <location>
        <begin position="75"/>
        <end position="101"/>
    </location>
</feature>
<dbReference type="RefSeq" id="WP_344131380.1">
    <property type="nucleotide sequence ID" value="NZ_BAAARA010000008.1"/>
</dbReference>
<dbReference type="Proteomes" id="UP001501218">
    <property type="component" value="Unassembled WGS sequence"/>
</dbReference>
<organism evidence="2 3">
    <name type="scientific">Saccharopolyspora halophila</name>
    <dbReference type="NCBI Taxonomy" id="405551"/>
    <lineage>
        <taxon>Bacteria</taxon>
        <taxon>Bacillati</taxon>
        <taxon>Actinomycetota</taxon>
        <taxon>Actinomycetes</taxon>
        <taxon>Pseudonocardiales</taxon>
        <taxon>Pseudonocardiaceae</taxon>
        <taxon>Saccharopolyspora</taxon>
    </lineage>
</organism>
<name>A0ABN3GEV1_9PSEU</name>
<feature type="compositionally biased region" description="Low complexity" evidence="1">
    <location>
        <begin position="8"/>
        <end position="19"/>
    </location>
</feature>
<feature type="compositionally biased region" description="Acidic residues" evidence="1">
    <location>
        <begin position="20"/>
        <end position="32"/>
    </location>
</feature>
<evidence type="ECO:0008006" key="4">
    <source>
        <dbReference type="Google" id="ProtNLM"/>
    </source>
</evidence>
<feature type="region of interest" description="Disordered" evidence="1">
    <location>
        <begin position="1"/>
        <end position="62"/>
    </location>
</feature>
<accession>A0ABN3GEV1</accession>
<protein>
    <recommendedName>
        <fullName evidence="4">Scaffolding protein</fullName>
    </recommendedName>
</protein>
<proteinExistence type="predicted"/>
<feature type="compositionally biased region" description="Basic and acidic residues" evidence="1">
    <location>
        <begin position="33"/>
        <end position="62"/>
    </location>
</feature>
<sequence>MPDHDQAAEQAPADTTPETTEAEQDQAPEPDEQPERAKTGNREAKYRTERNEARAERDAMAARIDTYERRQLDRLAADKLADPADWQPDRDALRDEDGNLDEDKAAAALDELLAAKPHYAKPKVPTRSSGPIAGGNGSPPPPPRMGSIFRG</sequence>
<evidence type="ECO:0000313" key="3">
    <source>
        <dbReference type="Proteomes" id="UP001501218"/>
    </source>
</evidence>
<dbReference type="EMBL" id="BAAARA010000008">
    <property type="protein sequence ID" value="GAA2348826.1"/>
    <property type="molecule type" value="Genomic_DNA"/>
</dbReference>
<evidence type="ECO:0000313" key="2">
    <source>
        <dbReference type="EMBL" id="GAA2348826.1"/>
    </source>
</evidence>
<reference evidence="2 3" key="1">
    <citation type="journal article" date="2019" name="Int. J. Syst. Evol. Microbiol.">
        <title>The Global Catalogue of Microorganisms (GCM) 10K type strain sequencing project: providing services to taxonomists for standard genome sequencing and annotation.</title>
        <authorList>
            <consortium name="The Broad Institute Genomics Platform"/>
            <consortium name="The Broad Institute Genome Sequencing Center for Infectious Disease"/>
            <person name="Wu L."/>
            <person name="Ma J."/>
        </authorList>
    </citation>
    <scope>NUCLEOTIDE SEQUENCE [LARGE SCALE GENOMIC DNA]</scope>
    <source>
        <strain evidence="2 3">JCM 16221</strain>
    </source>
</reference>
<feature type="region of interest" description="Disordered" evidence="1">
    <location>
        <begin position="116"/>
        <end position="151"/>
    </location>
</feature>
<comment type="caution">
    <text evidence="2">The sequence shown here is derived from an EMBL/GenBank/DDBJ whole genome shotgun (WGS) entry which is preliminary data.</text>
</comment>
<evidence type="ECO:0000256" key="1">
    <source>
        <dbReference type="SAM" id="MobiDB-lite"/>
    </source>
</evidence>
<keyword evidence="3" id="KW-1185">Reference proteome</keyword>
<gene>
    <name evidence="2" type="ORF">GCM10009854_27890</name>
</gene>